<sequence length="334" mass="35790">MSPSSSPAERRRHRTAAQGLAGDRPADAVDAVRRVLAVQSQDVRAARLAIRARTTGLTRDDVDKAYADGALVRTWAMRGTLHALAAEDVGWVVGLLGPRFAHANRGRRSALGLTEDICDRGAEVIASACATPRTRAQLVDTLREAGVELDPRSQAVPHLIAYTAMTGAVVRGPDVTDKEPTYVRATPAPLDEGAALARLAQRYLDGHAHATAEDLAAWSGLPLTKARAAFATATPPEPTDPGPSTRLLSHFDDYLLGHADRELVVPQRLSELITRGGMVMPVVLVDGEVVGTWTFLSADVVEVDWTAMRGDREPLRAEVADLARFIGAPVSLRE</sequence>
<accession>A0ABW2TWX1</accession>
<dbReference type="PANTHER" id="PTHR38479">
    <property type="entry name" value="LMO0824 PROTEIN"/>
    <property type="match status" value="1"/>
</dbReference>
<gene>
    <name evidence="2" type="ORF">ACFQV2_35805</name>
</gene>
<keyword evidence="3" id="KW-1185">Reference proteome</keyword>
<dbReference type="InterPro" id="IPR009351">
    <property type="entry name" value="AlkZ-like"/>
</dbReference>
<dbReference type="GO" id="GO:0003677">
    <property type="term" value="F:DNA binding"/>
    <property type="evidence" value="ECO:0007669"/>
    <property type="project" value="UniProtKB-KW"/>
</dbReference>
<evidence type="ECO:0000313" key="3">
    <source>
        <dbReference type="Proteomes" id="UP001596512"/>
    </source>
</evidence>
<dbReference type="EMBL" id="JBHTEY010000004">
    <property type="protein sequence ID" value="MFC7617971.1"/>
    <property type="molecule type" value="Genomic_DNA"/>
</dbReference>
<protein>
    <submittedName>
        <fullName evidence="2">Winged helix DNA-binding domain-containing protein</fullName>
    </submittedName>
</protein>
<name>A0ABW2TWX1_9PSEU</name>
<feature type="region of interest" description="Disordered" evidence="1">
    <location>
        <begin position="1"/>
        <end position="24"/>
    </location>
</feature>
<organism evidence="2 3">
    <name type="scientific">Actinokineospora soli</name>
    <dbReference type="NCBI Taxonomy" id="1048753"/>
    <lineage>
        <taxon>Bacteria</taxon>
        <taxon>Bacillati</taxon>
        <taxon>Actinomycetota</taxon>
        <taxon>Actinomycetes</taxon>
        <taxon>Pseudonocardiales</taxon>
        <taxon>Pseudonocardiaceae</taxon>
        <taxon>Actinokineospora</taxon>
    </lineage>
</organism>
<reference evidence="3" key="1">
    <citation type="journal article" date="2019" name="Int. J. Syst. Evol. Microbiol.">
        <title>The Global Catalogue of Microorganisms (GCM) 10K type strain sequencing project: providing services to taxonomists for standard genome sequencing and annotation.</title>
        <authorList>
            <consortium name="The Broad Institute Genomics Platform"/>
            <consortium name="The Broad Institute Genome Sequencing Center for Infectious Disease"/>
            <person name="Wu L."/>
            <person name="Ma J."/>
        </authorList>
    </citation>
    <scope>NUCLEOTIDE SEQUENCE [LARGE SCALE GENOMIC DNA]</scope>
    <source>
        <strain evidence="3">JCM 17695</strain>
    </source>
</reference>
<evidence type="ECO:0000313" key="2">
    <source>
        <dbReference type="EMBL" id="MFC7617971.1"/>
    </source>
</evidence>
<comment type="caution">
    <text evidence="2">The sequence shown here is derived from an EMBL/GenBank/DDBJ whole genome shotgun (WGS) entry which is preliminary data.</text>
</comment>
<proteinExistence type="predicted"/>
<keyword evidence="2" id="KW-0238">DNA-binding</keyword>
<dbReference type="Pfam" id="PF06224">
    <property type="entry name" value="AlkZ-like"/>
    <property type="match status" value="1"/>
</dbReference>
<evidence type="ECO:0000256" key="1">
    <source>
        <dbReference type="SAM" id="MobiDB-lite"/>
    </source>
</evidence>
<dbReference type="Proteomes" id="UP001596512">
    <property type="component" value="Unassembled WGS sequence"/>
</dbReference>
<dbReference type="PANTHER" id="PTHR38479:SF2">
    <property type="entry name" value="WINGED HELIX DNA-BINDING DOMAIN-CONTAINING PROTEIN"/>
    <property type="match status" value="1"/>
</dbReference>